<reference evidence="2" key="1">
    <citation type="journal article" date="2015" name="PeerJ">
        <title>First genomic representation of candidate bacterial phylum KSB3 points to enhanced environmental sensing as a trigger of wastewater bulking.</title>
        <authorList>
            <person name="Sekiguchi Y."/>
            <person name="Ohashi A."/>
            <person name="Parks D.H."/>
            <person name="Yamauchi T."/>
            <person name="Tyson G.W."/>
            <person name="Hugenholtz P."/>
        </authorList>
    </citation>
    <scope>NUCLEOTIDE SEQUENCE [LARGE SCALE GENOMIC DNA]</scope>
</reference>
<gene>
    <name evidence="2" type="ORF">U27_02480</name>
</gene>
<accession>A0A0S6WCS4</accession>
<dbReference type="SMART" id="SM00463">
    <property type="entry name" value="SMR"/>
    <property type="match status" value="1"/>
</dbReference>
<dbReference type="AlphaFoldDB" id="A0A0S6WCS4"/>
<sequence>MNVFNHVPDDQEAEDFPELVELPLEDVLDLHSFAPEEIKALVTDYLEEAYGAGFPEVRIIHGKGIGVQREMVRAIALRNPHVASVRQASEDAGSWGATLITFQERVAVD</sequence>
<dbReference type="InterPro" id="IPR002625">
    <property type="entry name" value="Smr_dom"/>
</dbReference>
<protein>
    <submittedName>
        <fullName evidence="2">Smr protein/MutS2</fullName>
    </submittedName>
</protein>
<dbReference type="eggNOG" id="COG1193">
    <property type="taxonomic scope" value="Bacteria"/>
</dbReference>
<dbReference type="InterPro" id="IPR036063">
    <property type="entry name" value="Smr_dom_sf"/>
</dbReference>
<keyword evidence="3" id="KW-1185">Reference proteome</keyword>
<evidence type="ECO:0000313" key="3">
    <source>
        <dbReference type="Proteomes" id="UP000030661"/>
    </source>
</evidence>
<evidence type="ECO:0000313" key="2">
    <source>
        <dbReference type="EMBL" id="GAK55646.1"/>
    </source>
</evidence>
<evidence type="ECO:0000259" key="1">
    <source>
        <dbReference type="PROSITE" id="PS50828"/>
    </source>
</evidence>
<dbReference type="Pfam" id="PF01713">
    <property type="entry name" value="Smr"/>
    <property type="match status" value="1"/>
</dbReference>
<dbReference type="STRING" id="1499967.U27_02480"/>
<dbReference type="Gene3D" id="3.30.1370.110">
    <property type="match status" value="1"/>
</dbReference>
<dbReference type="PROSITE" id="PS50828">
    <property type="entry name" value="SMR"/>
    <property type="match status" value="1"/>
</dbReference>
<organism evidence="2">
    <name type="scientific">Vecturithrix granuli</name>
    <dbReference type="NCBI Taxonomy" id="1499967"/>
    <lineage>
        <taxon>Bacteria</taxon>
        <taxon>Candidatus Moduliflexota</taxon>
        <taxon>Candidatus Vecturitrichia</taxon>
        <taxon>Candidatus Vecturitrichales</taxon>
        <taxon>Candidatus Vecturitrichaceae</taxon>
        <taxon>Candidatus Vecturithrix</taxon>
    </lineage>
</organism>
<feature type="domain" description="Smr" evidence="1">
    <location>
        <begin position="28"/>
        <end position="103"/>
    </location>
</feature>
<dbReference type="SUPFAM" id="SSF160443">
    <property type="entry name" value="SMR domain-like"/>
    <property type="match status" value="1"/>
</dbReference>
<dbReference type="EMBL" id="DF820463">
    <property type="protein sequence ID" value="GAK55646.1"/>
    <property type="molecule type" value="Genomic_DNA"/>
</dbReference>
<proteinExistence type="predicted"/>
<dbReference type="HOGENOM" id="CLU_109169_1_0_0"/>
<dbReference type="Proteomes" id="UP000030661">
    <property type="component" value="Unassembled WGS sequence"/>
</dbReference>
<name>A0A0S6WCS4_VECG1</name>